<protein>
    <submittedName>
        <fullName evidence="2">Putative NADH-flavin reductase</fullName>
    </submittedName>
</protein>
<accession>A0A2M9BCF2</accession>
<comment type="caution">
    <text evidence="2">The sequence shown here is derived from an EMBL/GenBank/DDBJ whole genome shotgun (WGS) entry which is preliminary data.</text>
</comment>
<dbReference type="EMBL" id="PGFB01000005">
    <property type="protein sequence ID" value="PJJ55638.1"/>
    <property type="molecule type" value="Genomic_DNA"/>
</dbReference>
<proteinExistence type="predicted"/>
<gene>
    <name evidence="2" type="ORF">CLV54_2986</name>
</gene>
<dbReference type="SUPFAM" id="SSF51735">
    <property type="entry name" value="NAD(P)-binding Rossmann-fold domains"/>
    <property type="match status" value="1"/>
</dbReference>
<evidence type="ECO:0000259" key="1">
    <source>
        <dbReference type="Pfam" id="PF13460"/>
    </source>
</evidence>
<dbReference type="Pfam" id="PF13460">
    <property type="entry name" value="NAD_binding_10"/>
    <property type="match status" value="1"/>
</dbReference>
<name>A0A2M9BCF2_9MICO</name>
<organism evidence="2 3">
    <name type="scientific">Compostimonas suwonensis</name>
    <dbReference type="NCBI Taxonomy" id="1048394"/>
    <lineage>
        <taxon>Bacteria</taxon>
        <taxon>Bacillati</taxon>
        <taxon>Actinomycetota</taxon>
        <taxon>Actinomycetes</taxon>
        <taxon>Micrococcales</taxon>
        <taxon>Microbacteriaceae</taxon>
        <taxon>Compostimonas</taxon>
    </lineage>
</organism>
<sequence length="217" mass="22232">MRVAIAGGHGKIALILEKLLADAGHEAIAIVRNPEHGSDVLVAGGIPIVVDLEATDAATLAADLAGVDAVVFAAGAGAGSTAERKDTVDRDGAILLADAAESAGIRRYVLVSAMGADGFDPDSDDIFQIYLRAKSEADANLRARDLDWTIVRPGGLLDEPATGRVSLGESTGRGTIPRADVAALVFAALTDGYGVRTQFEAISGDVPLVEALAAVKY</sequence>
<evidence type="ECO:0000313" key="3">
    <source>
        <dbReference type="Proteomes" id="UP000230161"/>
    </source>
</evidence>
<dbReference type="RefSeq" id="WP_100345745.1">
    <property type="nucleotide sequence ID" value="NZ_PGFB01000005.1"/>
</dbReference>
<feature type="domain" description="NAD(P)-binding" evidence="1">
    <location>
        <begin position="7"/>
        <end position="191"/>
    </location>
</feature>
<dbReference type="Gene3D" id="3.40.50.720">
    <property type="entry name" value="NAD(P)-binding Rossmann-like Domain"/>
    <property type="match status" value="1"/>
</dbReference>
<evidence type="ECO:0000313" key="2">
    <source>
        <dbReference type="EMBL" id="PJJ55638.1"/>
    </source>
</evidence>
<dbReference type="InterPro" id="IPR036291">
    <property type="entry name" value="NAD(P)-bd_dom_sf"/>
</dbReference>
<dbReference type="PANTHER" id="PTHR15020">
    <property type="entry name" value="FLAVIN REDUCTASE-RELATED"/>
    <property type="match status" value="1"/>
</dbReference>
<dbReference type="PANTHER" id="PTHR15020:SF50">
    <property type="entry name" value="UPF0659 PROTEIN YMR090W"/>
    <property type="match status" value="1"/>
</dbReference>
<dbReference type="InterPro" id="IPR016040">
    <property type="entry name" value="NAD(P)-bd_dom"/>
</dbReference>
<dbReference type="CDD" id="cd05243">
    <property type="entry name" value="SDR_a5"/>
    <property type="match status" value="1"/>
</dbReference>
<reference evidence="2 3" key="1">
    <citation type="submission" date="2017-11" db="EMBL/GenBank/DDBJ databases">
        <title>Genomic Encyclopedia of Archaeal and Bacterial Type Strains, Phase II (KMG-II): From Individual Species to Whole Genera.</title>
        <authorList>
            <person name="Goeker M."/>
        </authorList>
    </citation>
    <scope>NUCLEOTIDE SEQUENCE [LARGE SCALE GENOMIC DNA]</scope>
    <source>
        <strain evidence="2 3">DSM 25625</strain>
    </source>
</reference>
<dbReference type="Proteomes" id="UP000230161">
    <property type="component" value="Unassembled WGS sequence"/>
</dbReference>
<dbReference type="AlphaFoldDB" id="A0A2M9BCF2"/>
<dbReference type="OrthoDB" id="4248066at2"/>
<keyword evidence="3" id="KW-1185">Reference proteome</keyword>